<evidence type="ECO:0000256" key="1">
    <source>
        <dbReference type="SAM" id="MobiDB-lite"/>
    </source>
</evidence>
<keyword evidence="3" id="KW-1185">Reference proteome</keyword>
<dbReference type="AlphaFoldDB" id="A0A454XT40"/>
<reference evidence="3" key="1">
    <citation type="journal article" date="2008" name="Nat. Genet.">
        <title>The Pristionchus pacificus genome provides a unique perspective on nematode lifestyle and parasitism.</title>
        <authorList>
            <person name="Dieterich C."/>
            <person name="Clifton S.W."/>
            <person name="Schuster L.N."/>
            <person name="Chinwalla A."/>
            <person name="Delehaunty K."/>
            <person name="Dinkelacker I."/>
            <person name="Fulton L."/>
            <person name="Fulton R."/>
            <person name="Godfrey J."/>
            <person name="Minx P."/>
            <person name="Mitreva M."/>
            <person name="Roeseler W."/>
            <person name="Tian H."/>
            <person name="Witte H."/>
            <person name="Yang S.P."/>
            <person name="Wilson R.K."/>
            <person name="Sommer R.J."/>
        </authorList>
    </citation>
    <scope>NUCLEOTIDE SEQUENCE [LARGE SCALE GENOMIC DNA]</scope>
    <source>
        <strain evidence="3">PS312</strain>
    </source>
</reference>
<protein>
    <submittedName>
        <fullName evidence="2">Uncharacterized protein</fullName>
    </submittedName>
</protein>
<organism evidence="2 3">
    <name type="scientific">Pristionchus pacificus</name>
    <name type="common">Parasitic nematode worm</name>
    <dbReference type="NCBI Taxonomy" id="54126"/>
    <lineage>
        <taxon>Eukaryota</taxon>
        <taxon>Metazoa</taxon>
        <taxon>Ecdysozoa</taxon>
        <taxon>Nematoda</taxon>
        <taxon>Chromadorea</taxon>
        <taxon>Rhabditida</taxon>
        <taxon>Rhabditina</taxon>
        <taxon>Diplogasteromorpha</taxon>
        <taxon>Diplogasteroidea</taxon>
        <taxon>Neodiplogasteridae</taxon>
        <taxon>Pristionchus</taxon>
    </lineage>
</organism>
<proteinExistence type="predicted"/>
<accession>A0A454XT40</accession>
<evidence type="ECO:0000313" key="3">
    <source>
        <dbReference type="Proteomes" id="UP000005239"/>
    </source>
</evidence>
<feature type="region of interest" description="Disordered" evidence="1">
    <location>
        <begin position="108"/>
        <end position="168"/>
    </location>
</feature>
<feature type="compositionally biased region" description="Low complexity" evidence="1">
    <location>
        <begin position="32"/>
        <end position="42"/>
    </location>
</feature>
<sequence>MGVKWADSADVKVQTPPETCLDSATTTDSDVPSSSSGRPPGKGSRGKSMKLLRIHYGVMKLQQSRITDHFKDRTVIVPPKKKITTQTTLTYNGDGPNDIGGDINIEESAPATSERSYDIDDGTTATPPGREGRRVRARQTKKETAPTTTAPKPKRTREAIQPVPITPSQTIGGTAYVNQTLHGNRPLCKSVPWKF</sequence>
<reference evidence="2" key="2">
    <citation type="submission" date="2022-06" db="UniProtKB">
        <authorList>
            <consortium name="EnsemblMetazoa"/>
        </authorList>
    </citation>
    <scope>IDENTIFICATION</scope>
    <source>
        <strain evidence="2">PS312</strain>
    </source>
</reference>
<feature type="compositionally biased region" description="Polar residues" evidence="1">
    <location>
        <begin position="22"/>
        <end position="31"/>
    </location>
</feature>
<dbReference type="Proteomes" id="UP000005239">
    <property type="component" value="Unassembled WGS sequence"/>
</dbReference>
<feature type="compositionally biased region" description="Basic and acidic residues" evidence="1">
    <location>
        <begin position="130"/>
        <end position="144"/>
    </location>
</feature>
<gene>
    <name evidence="2" type="primary">WBGene00273069</name>
</gene>
<evidence type="ECO:0000313" key="2">
    <source>
        <dbReference type="EnsemblMetazoa" id="PPA34700.1"/>
    </source>
</evidence>
<name>A0A454XT40_PRIPA</name>
<accession>A0A8R1YVL6</accession>
<dbReference type="EnsemblMetazoa" id="PPA34700.1">
    <property type="protein sequence ID" value="PPA34700.1"/>
    <property type="gene ID" value="WBGene00273069"/>
</dbReference>
<feature type="region of interest" description="Disordered" evidence="1">
    <location>
        <begin position="1"/>
        <end position="48"/>
    </location>
</feature>